<evidence type="ECO:0000313" key="3">
    <source>
        <dbReference type="Proteomes" id="UP001527882"/>
    </source>
</evidence>
<keyword evidence="1" id="KW-0472">Membrane</keyword>
<dbReference type="EMBL" id="JAQAGZ010000033">
    <property type="protein sequence ID" value="MCZ8517202.1"/>
    <property type="molecule type" value="Genomic_DNA"/>
</dbReference>
<gene>
    <name evidence="2" type="ORF">O9H85_33615</name>
</gene>
<feature type="transmembrane region" description="Helical" evidence="1">
    <location>
        <begin position="21"/>
        <end position="42"/>
    </location>
</feature>
<dbReference type="Proteomes" id="UP001527882">
    <property type="component" value="Unassembled WGS sequence"/>
</dbReference>
<proteinExistence type="predicted"/>
<evidence type="ECO:0000313" key="2">
    <source>
        <dbReference type="EMBL" id="MCZ8517202.1"/>
    </source>
</evidence>
<protein>
    <submittedName>
        <fullName evidence="2">Uncharacterized protein</fullName>
    </submittedName>
</protein>
<dbReference type="RefSeq" id="WP_269885734.1">
    <property type="nucleotide sequence ID" value="NZ_JAQAGZ010000033.1"/>
</dbReference>
<comment type="caution">
    <text evidence="2">The sequence shown here is derived from an EMBL/GenBank/DDBJ whole genome shotgun (WGS) entry which is preliminary data.</text>
</comment>
<keyword evidence="3" id="KW-1185">Reference proteome</keyword>
<reference evidence="2 3" key="1">
    <citation type="submission" date="2022-12" db="EMBL/GenBank/DDBJ databases">
        <title>Draft genome sequence of Paenibacillus sp. dW9.</title>
        <authorList>
            <person name="Choi E.-W."/>
            <person name="Kim D.-U."/>
        </authorList>
    </citation>
    <scope>NUCLEOTIDE SEQUENCE [LARGE SCALE GENOMIC DNA]</scope>
    <source>
        <strain evidence="3">dW9</strain>
    </source>
</reference>
<keyword evidence="1" id="KW-0812">Transmembrane</keyword>
<organism evidence="2 3">
    <name type="scientific">Paenibacillus gyeongsangnamensis</name>
    <dbReference type="NCBI Taxonomy" id="3388067"/>
    <lineage>
        <taxon>Bacteria</taxon>
        <taxon>Bacillati</taxon>
        <taxon>Bacillota</taxon>
        <taxon>Bacilli</taxon>
        <taxon>Bacillales</taxon>
        <taxon>Paenibacillaceae</taxon>
        <taxon>Paenibacillus</taxon>
    </lineage>
</organism>
<name>A0ABT4QJZ8_9BACL</name>
<accession>A0ABT4QJZ8</accession>
<sequence length="178" mass="19266">MKKARKICPLAIISRSDGKRRFTLLAVTAVLMLSVCSGFLLYQPLMVASGFTSHQICSETFVSGLNSDQIYADMVKPTGAIRFIDSLMRYNVDREKREVTTTVAGMYKTQAVYGEGMGCLLVHEPEDVNLATAADFNSTVGLSGSQAPEIAGPAVVGIKKLLVDHNNVDISGSLCWRS</sequence>
<evidence type="ECO:0000256" key="1">
    <source>
        <dbReference type="SAM" id="Phobius"/>
    </source>
</evidence>
<keyword evidence="1" id="KW-1133">Transmembrane helix</keyword>